<reference evidence="1 2" key="1">
    <citation type="submission" date="2024-02" db="EMBL/GenBank/DDBJ databases">
        <authorList>
            <person name="Chen Y."/>
            <person name="Shah S."/>
            <person name="Dougan E. K."/>
            <person name="Thang M."/>
            <person name="Chan C."/>
        </authorList>
    </citation>
    <scope>NUCLEOTIDE SEQUENCE [LARGE SCALE GENOMIC DNA]</scope>
</reference>
<evidence type="ECO:0000313" key="2">
    <source>
        <dbReference type="Proteomes" id="UP001642484"/>
    </source>
</evidence>
<protein>
    <recommendedName>
        <fullName evidence="3">Cilia- and flagella-associated protein 36</fullName>
    </recommendedName>
</protein>
<evidence type="ECO:0000313" key="1">
    <source>
        <dbReference type="EMBL" id="CAK9114714.1"/>
    </source>
</evidence>
<gene>
    <name evidence="1" type="ORF">CCMP2556_LOCUS53042</name>
</gene>
<sequence length="201" mass="23100">MANQNQVIGLVASECNNFVDHFFASNCPAFAELGSPDVAKIEQKAEWFSLFQRFEAEAELTMQNALMLWGLVQAKTFEEQFLDEAMRSQALDDFLSLTEYPAFVSRMHRELQHRHEDTNLGESEWLRGVSTSSRPETHWNDAPTSQRLAELDQRLAAVEAERNALLMERRALVGRHVQADTSQTLKQQIQLQRYREEVGLD</sequence>
<comment type="caution">
    <text evidence="1">The sequence shown here is derived from an EMBL/GenBank/DDBJ whole genome shotgun (WGS) entry which is preliminary data.</text>
</comment>
<evidence type="ECO:0008006" key="3">
    <source>
        <dbReference type="Google" id="ProtNLM"/>
    </source>
</evidence>
<dbReference type="Proteomes" id="UP001642484">
    <property type="component" value="Unassembled WGS sequence"/>
</dbReference>
<accession>A0ABP0SQM2</accession>
<keyword evidence="2" id="KW-1185">Reference proteome</keyword>
<proteinExistence type="predicted"/>
<dbReference type="InterPro" id="IPR042541">
    <property type="entry name" value="BART_sf"/>
</dbReference>
<dbReference type="Gene3D" id="1.20.1520.10">
    <property type="entry name" value="ADP-ribosylation factor-like 2-binding protein, domain"/>
    <property type="match status" value="1"/>
</dbReference>
<organism evidence="1 2">
    <name type="scientific">Durusdinium trenchii</name>
    <dbReference type="NCBI Taxonomy" id="1381693"/>
    <lineage>
        <taxon>Eukaryota</taxon>
        <taxon>Sar</taxon>
        <taxon>Alveolata</taxon>
        <taxon>Dinophyceae</taxon>
        <taxon>Suessiales</taxon>
        <taxon>Symbiodiniaceae</taxon>
        <taxon>Durusdinium</taxon>
    </lineage>
</organism>
<name>A0ABP0SQM2_9DINO</name>
<dbReference type="EMBL" id="CAXAMN010028028">
    <property type="protein sequence ID" value="CAK9114714.1"/>
    <property type="molecule type" value="Genomic_DNA"/>
</dbReference>